<dbReference type="InterPro" id="IPR014732">
    <property type="entry name" value="OMPdecase"/>
</dbReference>
<evidence type="ECO:0000256" key="12">
    <source>
        <dbReference type="RuleBase" id="RU000512"/>
    </source>
</evidence>
<feature type="active site" description="For OMPdecase activity" evidence="10">
    <location>
        <position position="66"/>
    </location>
</feature>
<evidence type="ECO:0000256" key="2">
    <source>
        <dbReference type="ARBA" id="ARBA00004861"/>
    </source>
</evidence>
<keyword evidence="6 9" id="KW-0456">Lyase</keyword>
<organism evidence="14 15">
    <name type="scientific">Halobacillus litoralis</name>
    <dbReference type="NCBI Taxonomy" id="45668"/>
    <lineage>
        <taxon>Bacteria</taxon>
        <taxon>Bacillati</taxon>
        <taxon>Bacillota</taxon>
        <taxon>Bacilli</taxon>
        <taxon>Bacillales</taxon>
        <taxon>Bacillaceae</taxon>
        <taxon>Halobacillus</taxon>
    </lineage>
</organism>
<comment type="function">
    <text evidence="1 9">Catalyzes the decarboxylation of orotidine 5'-monophosphate (OMP) to uridine 5'-monophosphate (UMP).</text>
</comment>
<evidence type="ECO:0000256" key="10">
    <source>
        <dbReference type="PIRSR" id="PIRSR614732-1"/>
    </source>
</evidence>
<dbReference type="EC" id="4.1.1.23" evidence="9"/>
<feature type="binding site" evidence="9 11">
    <location>
        <position position="34"/>
    </location>
    <ligand>
        <name>substrate</name>
    </ligand>
</feature>
<comment type="pathway">
    <text evidence="2 9 12">Pyrimidine metabolism; UMP biosynthesis via de novo pathway; UMP from orotate: step 2/2.</text>
</comment>
<feature type="active site" description="For OMPdecase activity" evidence="10">
    <location>
        <position position="61"/>
    </location>
</feature>
<dbReference type="InterPro" id="IPR011060">
    <property type="entry name" value="RibuloseP-bd_barrel"/>
</dbReference>
<dbReference type="KEGG" id="hli:HLI_02055"/>
<dbReference type="PROSITE" id="PS00156">
    <property type="entry name" value="OMPDECASE"/>
    <property type="match status" value="1"/>
</dbReference>
<keyword evidence="5 9" id="KW-0665">Pyrimidine biosynthesis</keyword>
<dbReference type="NCBIfam" id="TIGR01740">
    <property type="entry name" value="pyrF"/>
    <property type="match status" value="1"/>
</dbReference>
<evidence type="ECO:0000256" key="11">
    <source>
        <dbReference type="PIRSR" id="PIRSR614732-2"/>
    </source>
</evidence>
<dbReference type="GO" id="GO:0044205">
    <property type="term" value="P:'de novo' UMP biosynthetic process"/>
    <property type="evidence" value="ECO:0007669"/>
    <property type="project" value="UniProtKB-UniRule"/>
</dbReference>
<feature type="binding site" evidence="9 11">
    <location>
        <position position="122"/>
    </location>
    <ligand>
        <name>substrate</name>
    </ligand>
</feature>
<evidence type="ECO:0000256" key="8">
    <source>
        <dbReference type="ARBA" id="ARBA00061012"/>
    </source>
</evidence>
<dbReference type="GO" id="GO:0005829">
    <property type="term" value="C:cytosol"/>
    <property type="evidence" value="ECO:0007669"/>
    <property type="project" value="TreeGrafter"/>
</dbReference>
<dbReference type="HAMAP" id="MF_01200_B">
    <property type="entry name" value="OMPdecase_type1_B"/>
    <property type="match status" value="1"/>
</dbReference>
<comment type="subunit">
    <text evidence="3 9">Homodimer.</text>
</comment>
<evidence type="ECO:0000256" key="9">
    <source>
        <dbReference type="HAMAP-Rule" id="MF_01200"/>
    </source>
</evidence>
<feature type="binding site" evidence="9 11">
    <location>
        <position position="211"/>
    </location>
    <ligand>
        <name>substrate</name>
    </ligand>
</feature>
<dbReference type="GO" id="GO:0006207">
    <property type="term" value="P:'de novo' pyrimidine nucleobase biosynthetic process"/>
    <property type="evidence" value="ECO:0007669"/>
    <property type="project" value="InterPro"/>
</dbReference>
<dbReference type="Pfam" id="PF00215">
    <property type="entry name" value="OMPdecase"/>
    <property type="match status" value="1"/>
</dbReference>
<comment type="catalytic activity">
    <reaction evidence="7 9 12">
        <text>orotidine 5'-phosphate + H(+) = UMP + CO2</text>
        <dbReference type="Rhea" id="RHEA:11596"/>
        <dbReference type="ChEBI" id="CHEBI:15378"/>
        <dbReference type="ChEBI" id="CHEBI:16526"/>
        <dbReference type="ChEBI" id="CHEBI:57538"/>
        <dbReference type="ChEBI" id="CHEBI:57865"/>
        <dbReference type="EC" id="4.1.1.23"/>
    </reaction>
</comment>
<evidence type="ECO:0000313" key="14">
    <source>
        <dbReference type="EMBL" id="QAS51069.1"/>
    </source>
</evidence>
<dbReference type="UniPathway" id="UPA00070">
    <property type="reaction ID" value="UER00120"/>
</dbReference>
<keyword evidence="4 9" id="KW-0210">Decarboxylase</keyword>
<dbReference type="CDD" id="cd04725">
    <property type="entry name" value="OMP_decarboxylase_like"/>
    <property type="match status" value="1"/>
</dbReference>
<dbReference type="SUPFAM" id="SSF51366">
    <property type="entry name" value="Ribulose-phoshate binding barrel"/>
    <property type="match status" value="1"/>
</dbReference>
<evidence type="ECO:0000256" key="5">
    <source>
        <dbReference type="ARBA" id="ARBA00022975"/>
    </source>
</evidence>
<gene>
    <name evidence="9" type="primary">pyrF</name>
    <name evidence="14" type="ORF">HLI_02055</name>
</gene>
<dbReference type="InterPro" id="IPR018089">
    <property type="entry name" value="OMPdecase_AS"/>
</dbReference>
<dbReference type="InterPro" id="IPR013785">
    <property type="entry name" value="Aldolase_TIM"/>
</dbReference>
<feature type="binding site" evidence="9">
    <location>
        <begin position="61"/>
        <end position="70"/>
    </location>
    <ligand>
        <name>substrate</name>
    </ligand>
</feature>
<evidence type="ECO:0000256" key="1">
    <source>
        <dbReference type="ARBA" id="ARBA00002356"/>
    </source>
</evidence>
<reference evidence="14 15" key="1">
    <citation type="submission" date="2018-01" db="EMBL/GenBank/DDBJ databases">
        <title>The whole genome sequencing and assembly of Halobacillus litoralis ERB031 strain.</title>
        <authorList>
            <person name="Lee S.-J."/>
            <person name="Park M.-K."/>
            <person name="Kim J.-Y."/>
            <person name="Lee Y.-J."/>
            <person name="Yi H."/>
            <person name="Bahn Y.-S."/>
            <person name="Kim J.F."/>
            <person name="Lee D.-W."/>
        </authorList>
    </citation>
    <scope>NUCLEOTIDE SEQUENCE [LARGE SCALE GENOMIC DNA]</scope>
    <source>
        <strain evidence="14 15">ERB 031</strain>
    </source>
</reference>
<proteinExistence type="inferred from homology"/>
<dbReference type="NCBIfam" id="NF001273">
    <property type="entry name" value="PRK00230.1"/>
    <property type="match status" value="1"/>
</dbReference>
<feature type="binding site" evidence="9 11">
    <location>
        <position position="182"/>
    </location>
    <ligand>
        <name>substrate</name>
    </ligand>
</feature>
<sequence length="240" mass="26656">MSQLKTVYFALDFETGIEAVQFLKKHRLEGIPVKVGMELFYREGAEVINQLKQQGHDIFLDLKLHDIPETVRRSMRNIAKLEVDVVNVHAQGGKTMMRAAKEGLEEGAQGKRPVLLAVTMLTSSDQTMVEEELLLSHKLPEVVRHFAEIAEKSGMDGVVCSVEEAELVKTHTNLLTLTPGIRLNGGETHDQKRVATPEVANEKGSDAIVVGRAIREADDPAAAYEQIKEAFHNEEPTTHQ</sequence>
<dbReference type="Gene3D" id="3.20.20.70">
    <property type="entry name" value="Aldolase class I"/>
    <property type="match status" value="1"/>
</dbReference>
<feature type="domain" description="Orotidine 5'-phosphate decarboxylase" evidence="13">
    <location>
        <begin position="6"/>
        <end position="227"/>
    </location>
</feature>
<protein>
    <recommendedName>
        <fullName evidence="9">Orotidine 5'-phosphate decarboxylase</fullName>
        <ecNumber evidence="9">4.1.1.23</ecNumber>
    </recommendedName>
    <alternativeName>
        <fullName evidence="9">OMP decarboxylase</fullName>
        <shortName evidence="9">OMPDCase</shortName>
        <shortName evidence="9">OMPdecase</shortName>
    </alternativeName>
</protein>
<feature type="active site" description="Proton donor" evidence="9">
    <location>
        <position position="63"/>
    </location>
</feature>
<dbReference type="GO" id="GO:0004590">
    <property type="term" value="F:orotidine-5'-phosphate decarboxylase activity"/>
    <property type="evidence" value="ECO:0007669"/>
    <property type="project" value="UniProtKB-UniRule"/>
</dbReference>
<dbReference type="FunFam" id="3.20.20.70:FF:000015">
    <property type="entry name" value="Orotidine 5'-phosphate decarboxylase"/>
    <property type="match status" value="1"/>
</dbReference>
<comment type="similarity">
    <text evidence="8 9">Belongs to the OMP decarboxylase family. Type 1 subfamily.</text>
</comment>
<dbReference type="OrthoDB" id="9806203at2"/>
<feature type="binding site" evidence="9 11">
    <location>
        <position position="212"/>
    </location>
    <ligand>
        <name>substrate</name>
    </ligand>
</feature>
<dbReference type="EMBL" id="CP026118">
    <property type="protein sequence ID" value="QAS51069.1"/>
    <property type="molecule type" value="Genomic_DNA"/>
</dbReference>
<dbReference type="PANTHER" id="PTHR32119:SF2">
    <property type="entry name" value="OROTIDINE 5'-PHOSPHATE DECARBOXYLASE"/>
    <property type="match status" value="1"/>
</dbReference>
<evidence type="ECO:0000256" key="6">
    <source>
        <dbReference type="ARBA" id="ARBA00023239"/>
    </source>
</evidence>
<dbReference type="InterPro" id="IPR001754">
    <property type="entry name" value="OMPdeCOase_dom"/>
</dbReference>
<feature type="binding site" evidence="9 11">
    <location>
        <position position="12"/>
    </location>
    <ligand>
        <name>substrate</name>
    </ligand>
</feature>
<evidence type="ECO:0000256" key="7">
    <source>
        <dbReference type="ARBA" id="ARBA00049157"/>
    </source>
</evidence>
<dbReference type="RefSeq" id="WP_128522831.1">
    <property type="nucleotide sequence ID" value="NZ_CANLVY010000004.1"/>
</dbReference>
<dbReference type="AlphaFoldDB" id="A0A410M8N2"/>
<dbReference type="SMART" id="SM00934">
    <property type="entry name" value="OMPdecase"/>
    <property type="match status" value="1"/>
</dbReference>
<dbReference type="PANTHER" id="PTHR32119">
    <property type="entry name" value="OROTIDINE 5'-PHOSPHATE DECARBOXYLASE"/>
    <property type="match status" value="1"/>
</dbReference>
<accession>A0A410M8N2</accession>
<evidence type="ECO:0000259" key="13">
    <source>
        <dbReference type="SMART" id="SM00934"/>
    </source>
</evidence>
<feature type="active site" description="For OMPdecase activity" evidence="10">
    <location>
        <position position="63"/>
    </location>
</feature>
<dbReference type="InterPro" id="IPR047596">
    <property type="entry name" value="OMPdecase_bac"/>
</dbReference>
<feature type="binding site" evidence="9 11">
    <location>
        <position position="191"/>
    </location>
    <ligand>
        <name>substrate</name>
    </ligand>
</feature>
<dbReference type="Proteomes" id="UP000287756">
    <property type="component" value="Chromosome"/>
</dbReference>
<name>A0A410M8N2_9BACI</name>
<evidence type="ECO:0000313" key="15">
    <source>
        <dbReference type="Proteomes" id="UP000287756"/>
    </source>
</evidence>
<evidence type="ECO:0000256" key="3">
    <source>
        <dbReference type="ARBA" id="ARBA00011738"/>
    </source>
</evidence>
<evidence type="ECO:0000256" key="4">
    <source>
        <dbReference type="ARBA" id="ARBA00022793"/>
    </source>
</evidence>